<dbReference type="Proteomes" id="UP001203880">
    <property type="component" value="Unassembled WGS sequence"/>
</dbReference>
<evidence type="ECO:0000313" key="2">
    <source>
        <dbReference type="EMBL" id="MCL6285313.1"/>
    </source>
</evidence>
<accession>A0ABT0Q823</accession>
<feature type="transmembrane region" description="Helical" evidence="1">
    <location>
        <begin position="552"/>
        <end position="576"/>
    </location>
</feature>
<proteinExistence type="predicted"/>
<feature type="transmembrane region" description="Helical" evidence="1">
    <location>
        <begin position="435"/>
        <end position="458"/>
    </location>
</feature>
<keyword evidence="1" id="KW-0812">Transmembrane</keyword>
<dbReference type="RefSeq" id="WP_249711979.1">
    <property type="nucleotide sequence ID" value="NZ_JAMFMB010000026.1"/>
</dbReference>
<gene>
    <name evidence="2" type="ORF">M3P21_17425</name>
</gene>
<evidence type="ECO:0008006" key="4">
    <source>
        <dbReference type="Google" id="ProtNLM"/>
    </source>
</evidence>
<evidence type="ECO:0000313" key="3">
    <source>
        <dbReference type="Proteomes" id="UP001203880"/>
    </source>
</evidence>
<evidence type="ECO:0000256" key="1">
    <source>
        <dbReference type="SAM" id="Phobius"/>
    </source>
</evidence>
<keyword evidence="1" id="KW-1133">Transmembrane helix</keyword>
<keyword evidence="3" id="KW-1185">Reference proteome</keyword>
<sequence length="579" mass="62969">MPKIHSCQDIEALGGDDWLTPAERQLIAACAAGEECILGDGTLPPEGDPSPERELRAEVLRYLILGGCDANPVRGWGVMVKGAHATGELDFSFALTKGLVSLVSCRFQSSISAIQSRIEALHLAGSVLRGLNAHGAKIEGHLFLRDTEIIGEVFLSEANVNGQFDCAGARFHPNNAVALNAHGLRAGSDVILRHIVATGEVSLTDAKIAGQLACRGARFQPNDGRALHASGIQVGGNLSLRQIVSRGEITLIGATVSGQLLCNGAQIETQGDEALNAQRLSVLGGLFWREVKIKSGRLSFASAHISDLADDPESWPGGRRLILAGFTYDRISASFTDAERRIEWLEKGAFWRGEFFPQPFTHLANTLRAMGHDSDANMVLFRREQLIRRHIRLLSRVTPNGDVSTGFSSLWWDSVNAFRWLWDQMLRVVLGYGHYPFRCFFWLLGLIIAAAIMAQLTWSEGSFAPNSGPVLISEGWQEAARIRCVRGDPGYGTEACNPAALWSAQSAPGQDWETFQPLAYAADLVIPIVNFSQTGAWAPSTTRGPMGKVLWWARWFCTGAGWLITALVASMLAGAIRQE</sequence>
<organism evidence="2 3">
    <name type="scientific">Ruegeria spongiae</name>
    <dbReference type="NCBI Taxonomy" id="2942209"/>
    <lineage>
        <taxon>Bacteria</taxon>
        <taxon>Pseudomonadati</taxon>
        <taxon>Pseudomonadota</taxon>
        <taxon>Alphaproteobacteria</taxon>
        <taxon>Rhodobacterales</taxon>
        <taxon>Roseobacteraceae</taxon>
        <taxon>Ruegeria</taxon>
    </lineage>
</organism>
<comment type="caution">
    <text evidence="2">The sequence shown here is derived from an EMBL/GenBank/DDBJ whole genome shotgun (WGS) entry which is preliminary data.</text>
</comment>
<name>A0ABT0Q823_9RHOB</name>
<keyword evidence="1" id="KW-0472">Membrane</keyword>
<protein>
    <recommendedName>
        <fullName evidence="4">Membrane-associated oxidoreductase</fullName>
    </recommendedName>
</protein>
<reference evidence="2" key="1">
    <citation type="submission" date="2022-05" db="EMBL/GenBank/DDBJ databases">
        <authorList>
            <person name="Park J.-S."/>
        </authorList>
    </citation>
    <scope>NUCLEOTIDE SEQUENCE</scope>
    <source>
        <strain evidence="2">2012CJ41-6</strain>
    </source>
</reference>
<dbReference type="EMBL" id="JAMFMB010000026">
    <property type="protein sequence ID" value="MCL6285313.1"/>
    <property type="molecule type" value="Genomic_DNA"/>
</dbReference>